<gene>
    <name evidence="3" type="ORF">FGADI_3528</name>
</gene>
<feature type="compositionally biased region" description="Polar residues" evidence="2">
    <location>
        <begin position="130"/>
        <end position="151"/>
    </location>
</feature>
<feature type="region of interest" description="Disordered" evidence="2">
    <location>
        <begin position="242"/>
        <end position="301"/>
    </location>
</feature>
<reference evidence="3" key="1">
    <citation type="journal article" date="2020" name="BMC Genomics">
        <title>Correction to: Identification and distribution of gene clusters required for synthesis of sphingolipid metabolism inhibitors in diverse species of the filamentous fungus Fusarium.</title>
        <authorList>
            <person name="Kim H.S."/>
            <person name="Lohmar J.M."/>
            <person name="Busman M."/>
            <person name="Brown D.W."/>
            <person name="Naumann T.A."/>
            <person name="Divon H.H."/>
            <person name="Lysoe E."/>
            <person name="Uhlig S."/>
            <person name="Proctor R.H."/>
        </authorList>
    </citation>
    <scope>NUCLEOTIDE SEQUENCE</scope>
    <source>
        <strain evidence="3">NRRL 45417</strain>
    </source>
</reference>
<organism evidence="3 4">
    <name type="scientific">Fusarium gaditjirri</name>
    <dbReference type="NCBI Taxonomy" id="282569"/>
    <lineage>
        <taxon>Eukaryota</taxon>
        <taxon>Fungi</taxon>
        <taxon>Dikarya</taxon>
        <taxon>Ascomycota</taxon>
        <taxon>Pezizomycotina</taxon>
        <taxon>Sordariomycetes</taxon>
        <taxon>Hypocreomycetidae</taxon>
        <taxon>Hypocreales</taxon>
        <taxon>Nectriaceae</taxon>
        <taxon>Fusarium</taxon>
        <taxon>Fusarium nisikadoi species complex</taxon>
    </lineage>
</organism>
<feature type="compositionally biased region" description="Acidic residues" evidence="2">
    <location>
        <begin position="153"/>
        <end position="181"/>
    </location>
</feature>
<feature type="region of interest" description="Disordered" evidence="2">
    <location>
        <begin position="118"/>
        <end position="185"/>
    </location>
</feature>
<proteinExistence type="predicted"/>
<keyword evidence="1" id="KW-0175">Coiled coil</keyword>
<accession>A0A8H4X0T0</accession>
<feature type="region of interest" description="Disordered" evidence="2">
    <location>
        <begin position="198"/>
        <end position="229"/>
    </location>
</feature>
<sequence length="467" mass="52103">MAGSLPAEFPSLDDTSLPSAPEDKELLEELKLAWDRYSDKWDEETKRDFVDYIINGYTKVTKSNRAQPSNHRLWKASRMTFAVWIIFRVTYDEDKLSKPIEWLRAKYKDVDPQSWVSPAYQEQGIEGETGVSSRKSPGSHRNSQAPTSPQSIEDMEICDNESDYDDGNYEDDDCDGGDQGETDDKTITRSTFRAINVPEPSRDLLRKRGTSNASVNHRAKLQKTDSLGTQSSTDAAYLLEASSGSESSIGDNQARSREISSRLNGSAVSHEETPPVAPHIPSDSFMLSSSSKEEHSHTEEPLPLRLVNSDNLESPADVFTQQTSSVQQPPIDDPDEPSWFRQFRRQYSSDQKEMCKRIANGVTRNLTGLCSQAAQGPNKTPSNPITQGEEVVANQHAHATGRSEKIDRTGAAILDLREMKTALEEIAATNRELLEAFQKERAEFQAAADHHGAPAGYRRPHESRSIN</sequence>
<reference evidence="3" key="2">
    <citation type="submission" date="2020-05" db="EMBL/GenBank/DDBJ databases">
        <authorList>
            <person name="Kim H.-S."/>
            <person name="Proctor R.H."/>
            <person name="Brown D.W."/>
        </authorList>
    </citation>
    <scope>NUCLEOTIDE SEQUENCE</scope>
    <source>
        <strain evidence="3">NRRL 45417</strain>
    </source>
</reference>
<feature type="coiled-coil region" evidence="1">
    <location>
        <begin position="416"/>
        <end position="443"/>
    </location>
</feature>
<dbReference type="AlphaFoldDB" id="A0A8H4X0T0"/>
<comment type="caution">
    <text evidence="3">The sequence shown here is derived from an EMBL/GenBank/DDBJ whole genome shotgun (WGS) entry which is preliminary data.</text>
</comment>
<feature type="compositionally biased region" description="Polar residues" evidence="2">
    <location>
        <begin position="242"/>
        <end position="253"/>
    </location>
</feature>
<feature type="compositionally biased region" description="Basic and acidic residues" evidence="2">
    <location>
        <begin position="291"/>
        <end position="301"/>
    </location>
</feature>
<feature type="region of interest" description="Disordered" evidence="2">
    <location>
        <begin position="1"/>
        <end position="20"/>
    </location>
</feature>
<evidence type="ECO:0000313" key="4">
    <source>
        <dbReference type="Proteomes" id="UP000604273"/>
    </source>
</evidence>
<dbReference type="EMBL" id="JABFAI010000078">
    <property type="protein sequence ID" value="KAF4956839.1"/>
    <property type="molecule type" value="Genomic_DNA"/>
</dbReference>
<dbReference type="OrthoDB" id="5068270at2759"/>
<name>A0A8H4X0T0_9HYPO</name>
<evidence type="ECO:0000256" key="2">
    <source>
        <dbReference type="SAM" id="MobiDB-lite"/>
    </source>
</evidence>
<dbReference type="Proteomes" id="UP000604273">
    <property type="component" value="Unassembled WGS sequence"/>
</dbReference>
<evidence type="ECO:0000256" key="1">
    <source>
        <dbReference type="SAM" id="Coils"/>
    </source>
</evidence>
<keyword evidence="4" id="KW-1185">Reference proteome</keyword>
<feature type="region of interest" description="Disordered" evidence="2">
    <location>
        <begin position="445"/>
        <end position="467"/>
    </location>
</feature>
<protein>
    <submittedName>
        <fullName evidence="3">Uncharacterized protein</fullName>
    </submittedName>
</protein>
<evidence type="ECO:0000313" key="3">
    <source>
        <dbReference type="EMBL" id="KAF4956839.1"/>
    </source>
</evidence>